<keyword evidence="1" id="KW-1133">Transmembrane helix</keyword>
<dbReference type="PANTHER" id="PTHR21666">
    <property type="entry name" value="PEPTIDASE-RELATED"/>
    <property type="match status" value="1"/>
</dbReference>
<evidence type="ECO:0000313" key="4">
    <source>
        <dbReference type="Proteomes" id="UP001501697"/>
    </source>
</evidence>
<keyword evidence="1" id="KW-0812">Transmembrane</keyword>
<gene>
    <name evidence="3" type="ORF">GCM10022200_25540</name>
</gene>
<keyword evidence="4" id="KW-1185">Reference proteome</keyword>
<dbReference type="Pfam" id="PF01551">
    <property type="entry name" value="Peptidase_M23"/>
    <property type="match status" value="1"/>
</dbReference>
<evidence type="ECO:0000313" key="3">
    <source>
        <dbReference type="EMBL" id="GAA3640741.1"/>
    </source>
</evidence>
<evidence type="ECO:0000256" key="1">
    <source>
        <dbReference type="SAM" id="Phobius"/>
    </source>
</evidence>
<dbReference type="PANTHER" id="PTHR21666:SF270">
    <property type="entry name" value="MUREIN HYDROLASE ACTIVATOR ENVC"/>
    <property type="match status" value="1"/>
</dbReference>
<dbReference type="InterPro" id="IPR011055">
    <property type="entry name" value="Dup_hybrid_motif"/>
</dbReference>
<accession>A0ABP7AUA3</accession>
<protein>
    <recommendedName>
        <fullName evidence="2">M23ase beta-sheet core domain-containing protein</fullName>
    </recommendedName>
</protein>
<proteinExistence type="predicted"/>
<dbReference type="InterPro" id="IPR050570">
    <property type="entry name" value="Cell_wall_metabolism_enzyme"/>
</dbReference>
<dbReference type="CDD" id="cd12797">
    <property type="entry name" value="M23_peptidase"/>
    <property type="match status" value="1"/>
</dbReference>
<dbReference type="EMBL" id="BAAAYU010000005">
    <property type="protein sequence ID" value="GAA3640741.1"/>
    <property type="molecule type" value="Genomic_DNA"/>
</dbReference>
<comment type="caution">
    <text evidence="3">The sequence shown here is derived from an EMBL/GenBank/DDBJ whole genome shotgun (WGS) entry which is preliminary data.</text>
</comment>
<feature type="transmembrane region" description="Helical" evidence="1">
    <location>
        <begin position="20"/>
        <end position="46"/>
    </location>
</feature>
<dbReference type="Proteomes" id="UP001501697">
    <property type="component" value="Unassembled WGS sequence"/>
</dbReference>
<name>A0ABP7AUA3_9MICO</name>
<organism evidence="3 4">
    <name type="scientific">Microbacterium awajiense</name>
    <dbReference type="NCBI Taxonomy" id="415214"/>
    <lineage>
        <taxon>Bacteria</taxon>
        <taxon>Bacillati</taxon>
        <taxon>Actinomycetota</taxon>
        <taxon>Actinomycetes</taxon>
        <taxon>Micrococcales</taxon>
        <taxon>Microbacteriaceae</taxon>
        <taxon>Microbacterium</taxon>
    </lineage>
</organism>
<dbReference type="SUPFAM" id="SSF51261">
    <property type="entry name" value="Duplicated hybrid motif"/>
    <property type="match status" value="1"/>
</dbReference>
<dbReference type="Gene3D" id="2.70.70.10">
    <property type="entry name" value="Glucose Permease (Domain IIA)"/>
    <property type="match status" value="1"/>
</dbReference>
<keyword evidence="1" id="KW-0472">Membrane</keyword>
<feature type="domain" description="M23ase beta-sheet core" evidence="2">
    <location>
        <begin position="95"/>
        <end position="191"/>
    </location>
</feature>
<dbReference type="InterPro" id="IPR016047">
    <property type="entry name" value="M23ase_b-sheet_dom"/>
</dbReference>
<evidence type="ECO:0000259" key="2">
    <source>
        <dbReference type="Pfam" id="PF01551"/>
    </source>
</evidence>
<reference evidence="4" key="1">
    <citation type="journal article" date="2019" name="Int. J. Syst. Evol. Microbiol.">
        <title>The Global Catalogue of Microorganisms (GCM) 10K type strain sequencing project: providing services to taxonomists for standard genome sequencing and annotation.</title>
        <authorList>
            <consortium name="The Broad Institute Genomics Platform"/>
            <consortium name="The Broad Institute Genome Sequencing Center for Infectious Disease"/>
            <person name="Wu L."/>
            <person name="Ma J."/>
        </authorList>
    </citation>
    <scope>NUCLEOTIDE SEQUENCE [LARGE SCALE GENOMIC DNA]</scope>
    <source>
        <strain evidence="4">JCM 16544</strain>
    </source>
</reference>
<sequence>MGAPVATAAALANTRTGRRIGILLLLFLTLLIGMLVTPLVAIPFAVAGDQVTSDVRTGPIPAANGEWGYPQAGGYFKGRGYGVNPSNRCSYCTEMHHGYDMAQGCGSTIYAAGPGIAIVAGSYQNYGNAVVIDHGHGLVSIYGHMQWGSLLVQQGQGVTAGTPLGKEGTTGRSYGCHLHFEMRQDGVPFDPQPFLAARGLPLQ</sequence>